<dbReference type="Proteomes" id="UP000282211">
    <property type="component" value="Unassembled WGS sequence"/>
</dbReference>
<dbReference type="InterPro" id="IPR051469">
    <property type="entry name" value="FliN/MopA/SpaO"/>
</dbReference>
<sequence length="127" mass="13658">MSQSDTDFVDMPTTAPDPLNNESGSSDIPVSERRDGQMGSNYKRSIYALPVTVQMVVGTARPTIAELLKLKAGSVLEMDKSISDPVDVCIDNRVIARGELIETDVATGEIGLKITEIVDISEDMLSA</sequence>
<feature type="domain" description="Flagellar motor switch protein FliN-like C-terminal" evidence="9">
    <location>
        <begin position="46"/>
        <end position="118"/>
    </location>
</feature>
<organism evidence="10 11">
    <name type="scientific">Litorimonas taeanensis</name>
    <dbReference type="NCBI Taxonomy" id="568099"/>
    <lineage>
        <taxon>Bacteria</taxon>
        <taxon>Pseudomonadati</taxon>
        <taxon>Pseudomonadota</taxon>
        <taxon>Alphaproteobacteria</taxon>
        <taxon>Maricaulales</taxon>
        <taxon>Robiginitomaculaceae</taxon>
    </lineage>
</organism>
<evidence type="ECO:0000313" key="10">
    <source>
        <dbReference type="EMBL" id="RKQ72168.1"/>
    </source>
</evidence>
<protein>
    <recommendedName>
        <fullName evidence="3">Flagellar motor switch protein FliN</fullName>
    </recommendedName>
</protein>
<accession>A0A420WM97</accession>
<dbReference type="PANTHER" id="PTHR43484:SF1">
    <property type="entry name" value="FLAGELLAR MOTOR SWITCH PROTEIN FLIN"/>
    <property type="match status" value="1"/>
</dbReference>
<dbReference type="OrthoDB" id="9790303at2"/>
<evidence type="ECO:0000256" key="5">
    <source>
        <dbReference type="ARBA" id="ARBA00022500"/>
    </source>
</evidence>
<keyword evidence="10" id="KW-0969">Cilium</keyword>
<dbReference type="EMBL" id="RBII01000001">
    <property type="protein sequence ID" value="RKQ72168.1"/>
    <property type="molecule type" value="Genomic_DNA"/>
</dbReference>
<evidence type="ECO:0000256" key="2">
    <source>
        <dbReference type="ARBA" id="ARBA00009226"/>
    </source>
</evidence>
<dbReference type="GO" id="GO:0005886">
    <property type="term" value="C:plasma membrane"/>
    <property type="evidence" value="ECO:0007669"/>
    <property type="project" value="UniProtKB-SubCell"/>
</dbReference>
<dbReference type="Gene3D" id="2.30.330.10">
    <property type="entry name" value="SpoA-like"/>
    <property type="match status" value="1"/>
</dbReference>
<keyword evidence="5" id="KW-0145">Chemotaxis</keyword>
<keyword evidence="10" id="KW-0966">Cell projection</keyword>
<evidence type="ECO:0000256" key="4">
    <source>
        <dbReference type="ARBA" id="ARBA00022475"/>
    </source>
</evidence>
<feature type="region of interest" description="Disordered" evidence="8">
    <location>
        <begin position="1"/>
        <end position="37"/>
    </location>
</feature>
<dbReference type="PRINTS" id="PR00956">
    <property type="entry name" value="FLGMOTORFLIN"/>
</dbReference>
<dbReference type="FunCoup" id="A0A420WM97">
    <property type="interactions" value="34"/>
</dbReference>
<evidence type="ECO:0000256" key="3">
    <source>
        <dbReference type="ARBA" id="ARBA00021897"/>
    </source>
</evidence>
<dbReference type="GO" id="GO:0003774">
    <property type="term" value="F:cytoskeletal motor activity"/>
    <property type="evidence" value="ECO:0007669"/>
    <property type="project" value="InterPro"/>
</dbReference>
<dbReference type="Pfam" id="PF01052">
    <property type="entry name" value="FliMN_C"/>
    <property type="match status" value="1"/>
</dbReference>
<keyword evidence="11" id="KW-1185">Reference proteome</keyword>
<keyword evidence="7" id="KW-0472">Membrane</keyword>
<evidence type="ECO:0000313" key="11">
    <source>
        <dbReference type="Proteomes" id="UP000282211"/>
    </source>
</evidence>
<comment type="caution">
    <text evidence="10">The sequence shown here is derived from an EMBL/GenBank/DDBJ whole genome shotgun (WGS) entry which is preliminary data.</text>
</comment>
<dbReference type="GO" id="GO:0071973">
    <property type="term" value="P:bacterial-type flagellum-dependent cell motility"/>
    <property type="evidence" value="ECO:0007669"/>
    <property type="project" value="InterPro"/>
</dbReference>
<keyword evidence="4" id="KW-1003">Cell membrane</keyword>
<keyword evidence="10" id="KW-0282">Flagellum</keyword>
<name>A0A420WM97_9PROT</name>
<dbReference type="InterPro" id="IPR001172">
    <property type="entry name" value="FliN_T3SS_HrcQb"/>
</dbReference>
<evidence type="ECO:0000256" key="7">
    <source>
        <dbReference type="ARBA" id="ARBA00023136"/>
    </source>
</evidence>
<reference evidence="10 11" key="1">
    <citation type="submission" date="2018-10" db="EMBL/GenBank/DDBJ databases">
        <title>Genomic Encyclopedia of Type Strains, Phase IV (KMG-IV): sequencing the most valuable type-strain genomes for metagenomic binning, comparative biology and taxonomic classification.</title>
        <authorList>
            <person name="Goeker M."/>
        </authorList>
    </citation>
    <scope>NUCLEOTIDE SEQUENCE [LARGE SCALE GENOMIC DNA]</scope>
    <source>
        <strain evidence="10 11">DSM 22008</strain>
    </source>
</reference>
<dbReference type="AlphaFoldDB" id="A0A420WM97"/>
<dbReference type="SUPFAM" id="SSF101801">
    <property type="entry name" value="Surface presentation of antigens (SPOA)"/>
    <property type="match status" value="1"/>
</dbReference>
<gene>
    <name evidence="10" type="ORF">DES40_1505</name>
</gene>
<dbReference type="RefSeq" id="WP_121100140.1">
    <property type="nucleotide sequence ID" value="NZ_RBII01000001.1"/>
</dbReference>
<keyword evidence="6" id="KW-0283">Flagellar rotation</keyword>
<dbReference type="PANTHER" id="PTHR43484">
    <property type="match status" value="1"/>
</dbReference>
<dbReference type="GO" id="GO:0006935">
    <property type="term" value="P:chemotaxis"/>
    <property type="evidence" value="ECO:0007669"/>
    <property type="project" value="UniProtKB-KW"/>
</dbReference>
<proteinExistence type="inferred from homology"/>
<dbReference type="InterPro" id="IPR001543">
    <property type="entry name" value="FliN-like_C"/>
</dbReference>
<evidence type="ECO:0000256" key="1">
    <source>
        <dbReference type="ARBA" id="ARBA00004413"/>
    </source>
</evidence>
<evidence type="ECO:0000256" key="8">
    <source>
        <dbReference type="SAM" id="MobiDB-lite"/>
    </source>
</evidence>
<dbReference type="InParanoid" id="A0A420WM97"/>
<dbReference type="GO" id="GO:0009425">
    <property type="term" value="C:bacterial-type flagellum basal body"/>
    <property type="evidence" value="ECO:0007669"/>
    <property type="project" value="InterPro"/>
</dbReference>
<evidence type="ECO:0000259" key="9">
    <source>
        <dbReference type="Pfam" id="PF01052"/>
    </source>
</evidence>
<evidence type="ECO:0000256" key="6">
    <source>
        <dbReference type="ARBA" id="ARBA00022779"/>
    </source>
</evidence>
<dbReference type="InterPro" id="IPR036429">
    <property type="entry name" value="SpoA-like_sf"/>
</dbReference>
<comment type="similarity">
    <text evidence="2">Belongs to the FliN/MopA/SpaO family.</text>
</comment>
<comment type="subcellular location">
    <subcellularLocation>
        <location evidence="1">Cell membrane</location>
        <topology evidence="1">Peripheral membrane protein</topology>
        <orientation evidence="1">Cytoplasmic side</orientation>
    </subcellularLocation>
</comment>